<keyword evidence="4" id="KW-0720">Serine protease</keyword>
<accession>A0A401SM61</accession>
<dbReference type="STRING" id="137246.A0A401SM61"/>
<feature type="signal peptide" evidence="6">
    <location>
        <begin position="1"/>
        <end position="16"/>
    </location>
</feature>
<dbReference type="SMART" id="SM00020">
    <property type="entry name" value="Tryp_SPc"/>
    <property type="match status" value="1"/>
</dbReference>
<dbReference type="PRINTS" id="PR00722">
    <property type="entry name" value="CHYMOTRYPSIN"/>
</dbReference>
<dbReference type="FunFam" id="2.40.10.10:FF:000120">
    <property type="entry name" value="Putative serine protease"/>
    <property type="match status" value="1"/>
</dbReference>
<proteinExistence type="predicted"/>
<dbReference type="GO" id="GO:0005615">
    <property type="term" value="C:extracellular space"/>
    <property type="evidence" value="ECO:0007669"/>
    <property type="project" value="TreeGrafter"/>
</dbReference>
<gene>
    <name evidence="8" type="ORF">chiPu_0009952</name>
</gene>
<dbReference type="GO" id="GO:0006508">
    <property type="term" value="P:proteolysis"/>
    <property type="evidence" value="ECO:0007669"/>
    <property type="project" value="UniProtKB-KW"/>
</dbReference>
<evidence type="ECO:0000256" key="1">
    <source>
        <dbReference type="ARBA" id="ARBA00022670"/>
    </source>
</evidence>
<evidence type="ECO:0000313" key="8">
    <source>
        <dbReference type="EMBL" id="GCC31494.1"/>
    </source>
</evidence>
<dbReference type="AlphaFoldDB" id="A0A401SM61"/>
<dbReference type="PROSITE" id="PS50240">
    <property type="entry name" value="TRYPSIN_DOM"/>
    <property type="match status" value="1"/>
</dbReference>
<protein>
    <recommendedName>
        <fullName evidence="7">Peptidase S1 domain-containing protein</fullName>
    </recommendedName>
</protein>
<evidence type="ECO:0000256" key="3">
    <source>
        <dbReference type="ARBA" id="ARBA00022801"/>
    </source>
</evidence>
<dbReference type="InterPro" id="IPR043504">
    <property type="entry name" value="Peptidase_S1_PA_chymotrypsin"/>
</dbReference>
<sequence length="285" mass="31452">MREVLLTFLLIASTSAFDFSCGDPVYKPDLNENSNNVVPFSWPWQVSLQAKRGISYSHMCGGALIDPTWILTAGKCINEGMKYRVVLGKYDLTLTEGSEQYIEPVKMISHPMFNPKCITCGFDLALLKLSWPVVFTDKIRLTCLPAAGEELPDNYTCVVTGWGKLNAKGPKPRKMQQALLPVVEHDICSRSDWWATNVMDTMICVGGYSKTACEGDPGSPLNCFGSDGRWYVNGVGSFTGSYPCNTARKPTVYTRISAFNSWINDVSPSSSIILPDLHFCASSKL</sequence>
<feature type="chain" id="PRO_5019530794" description="Peptidase S1 domain-containing protein" evidence="6">
    <location>
        <begin position="17"/>
        <end position="285"/>
    </location>
</feature>
<dbReference type="Proteomes" id="UP000287033">
    <property type="component" value="Unassembled WGS sequence"/>
</dbReference>
<dbReference type="Gene3D" id="2.40.10.10">
    <property type="entry name" value="Trypsin-like serine proteases"/>
    <property type="match status" value="2"/>
</dbReference>
<feature type="domain" description="Peptidase S1" evidence="7">
    <location>
        <begin position="10"/>
        <end position="268"/>
    </location>
</feature>
<evidence type="ECO:0000313" key="9">
    <source>
        <dbReference type="Proteomes" id="UP000287033"/>
    </source>
</evidence>
<keyword evidence="5" id="KW-1015">Disulfide bond</keyword>
<dbReference type="EMBL" id="BEZZ01000368">
    <property type="protein sequence ID" value="GCC31494.1"/>
    <property type="molecule type" value="Genomic_DNA"/>
</dbReference>
<dbReference type="SUPFAM" id="SSF50494">
    <property type="entry name" value="Trypsin-like serine proteases"/>
    <property type="match status" value="1"/>
</dbReference>
<comment type="caution">
    <text evidence="8">The sequence shown here is derived from an EMBL/GenBank/DDBJ whole genome shotgun (WGS) entry which is preliminary data.</text>
</comment>
<keyword evidence="1" id="KW-0645">Protease</keyword>
<keyword evidence="9" id="KW-1185">Reference proteome</keyword>
<evidence type="ECO:0000256" key="6">
    <source>
        <dbReference type="SAM" id="SignalP"/>
    </source>
</evidence>
<evidence type="ECO:0000256" key="4">
    <source>
        <dbReference type="ARBA" id="ARBA00022825"/>
    </source>
</evidence>
<name>A0A401SM61_CHIPU</name>
<organism evidence="8 9">
    <name type="scientific">Chiloscyllium punctatum</name>
    <name type="common">Brownbanded bambooshark</name>
    <name type="synonym">Hemiscyllium punctatum</name>
    <dbReference type="NCBI Taxonomy" id="137246"/>
    <lineage>
        <taxon>Eukaryota</taxon>
        <taxon>Metazoa</taxon>
        <taxon>Chordata</taxon>
        <taxon>Craniata</taxon>
        <taxon>Vertebrata</taxon>
        <taxon>Chondrichthyes</taxon>
        <taxon>Elasmobranchii</taxon>
        <taxon>Galeomorphii</taxon>
        <taxon>Galeoidea</taxon>
        <taxon>Orectolobiformes</taxon>
        <taxon>Hemiscylliidae</taxon>
        <taxon>Chiloscyllium</taxon>
    </lineage>
</organism>
<dbReference type="InterPro" id="IPR050850">
    <property type="entry name" value="Peptidase_S1_Elastase_sf"/>
</dbReference>
<dbReference type="OMA" id="KMISHPM"/>
<dbReference type="CDD" id="cd00190">
    <property type="entry name" value="Tryp_SPc"/>
    <property type="match status" value="1"/>
</dbReference>
<dbReference type="PANTHER" id="PTHR24257">
    <property type="entry name" value="CHYMOTRYPSIN-LIKE ELASTASE FAMILY MEMBER"/>
    <property type="match status" value="1"/>
</dbReference>
<keyword evidence="3" id="KW-0378">Hydrolase</keyword>
<reference evidence="8 9" key="1">
    <citation type="journal article" date="2018" name="Nat. Ecol. Evol.">
        <title>Shark genomes provide insights into elasmobranch evolution and the origin of vertebrates.</title>
        <authorList>
            <person name="Hara Y"/>
            <person name="Yamaguchi K"/>
            <person name="Onimaru K"/>
            <person name="Kadota M"/>
            <person name="Koyanagi M"/>
            <person name="Keeley SD"/>
            <person name="Tatsumi K"/>
            <person name="Tanaka K"/>
            <person name="Motone F"/>
            <person name="Kageyama Y"/>
            <person name="Nozu R"/>
            <person name="Adachi N"/>
            <person name="Nishimura O"/>
            <person name="Nakagawa R"/>
            <person name="Tanegashima C"/>
            <person name="Kiyatake I"/>
            <person name="Matsumoto R"/>
            <person name="Murakumo K"/>
            <person name="Nishida K"/>
            <person name="Terakita A"/>
            <person name="Kuratani S"/>
            <person name="Sato K"/>
            <person name="Hyodo S Kuraku.S."/>
        </authorList>
    </citation>
    <scope>NUCLEOTIDE SEQUENCE [LARGE SCALE GENOMIC DNA]</scope>
</reference>
<keyword evidence="2 6" id="KW-0732">Signal</keyword>
<dbReference type="InterPro" id="IPR001254">
    <property type="entry name" value="Trypsin_dom"/>
</dbReference>
<dbReference type="PANTHER" id="PTHR24257:SF22">
    <property type="entry name" value="CHYMOTRYPSIN-LIKE ELASTASE FAMILY MEMBER 3B"/>
    <property type="match status" value="1"/>
</dbReference>
<dbReference type="InterPro" id="IPR009003">
    <property type="entry name" value="Peptidase_S1_PA"/>
</dbReference>
<dbReference type="Pfam" id="PF00089">
    <property type="entry name" value="Trypsin"/>
    <property type="match status" value="1"/>
</dbReference>
<dbReference type="InterPro" id="IPR001314">
    <property type="entry name" value="Peptidase_S1A"/>
</dbReference>
<dbReference type="GO" id="GO:0004252">
    <property type="term" value="F:serine-type endopeptidase activity"/>
    <property type="evidence" value="ECO:0007669"/>
    <property type="project" value="InterPro"/>
</dbReference>
<dbReference type="OrthoDB" id="10061449at2759"/>
<evidence type="ECO:0000256" key="5">
    <source>
        <dbReference type="ARBA" id="ARBA00023157"/>
    </source>
</evidence>
<evidence type="ECO:0000259" key="7">
    <source>
        <dbReference type="PROSITE" id="PS50240"/>
    </source>
</evidence>
<evidence type="ECO:0000256" key="2">
    <source>
        <dbReference type="ARBA" id="ARBA00022729"/>
    </source>
</evidence>